<dbReference type="InterPro" id="IPR050625">
    <property type="entry name" value="ParA/MinD_ATPase"/>
</dbReference>
<reference evidence="3 4" key="1">
    <citation type="submission" date="2015-09" db="EMBL/GenBank/DDBJ databases">
        <authorList>
            <consortium name="Pathogen Informatics"/>
        </authorList>
    </citation>
    <scope>NUCLEOTIDE SEQUENCE [LARGE SCALE GENOMIC DNA]</scope>
    <source>
        <strain evidence="3 4">2789STDY5834939</strain>
    </source>
</reference>
<dbReference type="EMBL" id="CZBE01000010">
    <property type="protein sequence ID" value="CUP70170.1"/>
    <property type="molecule type" value="Genomic_DNA"/>
</dbReference>
<dbReference type="GO" id="GO:0005524">
    <property type="term" value="F:ATP binding"/>
    <property type="evidence" value="ECO:0007669"/>
    <property type="project" value="UniProtKB-KW"/>
</dbReference>
<dbReference type="PANTHER" id="PTHR43384:SF6">
    <property type="entry name" value="SEPTUM SITE-DETERMINING PROTEIN MIND HOMOLOG, CHLOROPLASTIC"/>
    <property type="match status" value="1"/>
</dbReference>
<keyword evidence="2" id="KW-0067">ATP-binding</keyword>
<dbReference type="SUPFAM" id="SSF52540">
    <property type="entry name" value="P-loop containing nucleoside triphosphate hydrolases"/>
    <property type="match status" value="1"/>
</dbReference>
<dbReference type="PANTHER" id="PTHR43384">
    <property type="entry name" value="SEPTUM SITE-DETERMINING PROTEIN MIND HOMOLOG, CHLOROPLASTIC-RELATED"/>
    <property type="match status" value="1"/>
</dbReference>
<evidence type="ECO:0000256" key="1">
    <source>
        <dbReference type="ARBA" id="ARBA00022741"/>
    </source>
</evidence>
<organism evidence="3 4">
    <name type="scientific">Anaerotruncus colihominis</name>
    <dbReference type="NCBI Taxonomy" id="169435"/>
    <lineage>
        <taxon>Bacteria</taxon>
        <taxon>Bacillati</taxon>
        <taxon>Bacillota</taxon>
        <taxon>Clostridia</taxon>
        <taxon>Eubacteriales</taxon>
        <taxon>Oscillospiraceae</taxon>
        <taxon>Anaerotruncus</taxon>
    </lineage>
</organism>
<dbReference type="GO" id="GO:0005829">
    <property type="term" value="C:cytosol"/>
    <property type="evidence" value="ECO:0007669"/>
    <property type="project" value="TreeGrafter"/>
</dbReference>
<dbReference type="AlphaFoldDB" id="A0A174QH24"/>
<dbReference type="GO" id="GO:0051782">
    <property type="term" value="P:negative regulation of cell division"/>
    <property type="evidence" value="ECO:0007669"/>
    <property type="project" value="TreeGrafter"/>
</dbReference>
<dbReference type="Proteomes" id="UP000095765">
    <property type="component" value="Unassembled WGS sequence"/>
</dbReference>
<dbReference type="Gene3D" id="3.40.50.300">
    <property type="entry name" value="P-loop containing nucleotide triphosphate hydrolases"/>
    <property type="match status" value="1"/>
</dbReference>
<protein>
    <submittedName>
        <fullName evidence="3">Flp pilus assembly protein, ATPase CpaE</fullName>
    </submittedName>
</protein>
<dbReference type="OrthoDB" id="1705293at2"/>
<sequence>MLNFKKAGIFSRGSGQEDACEQEDQSGGVLAVWGSPGSGKTTVAVRLAKYLADKRRNVILLLCDMTAPMLPCICPAADLECERSLGSVLAAAHVSENLVKNNLVTHKRLGYLTMLGMLKGENEYTYPPYNEVQARELIDCLREIAPYVVIDCGSYIANDILSAVALMEADSVLRLANADLKSISYLSSQLPLLRDAKWDTDKQYKTASNVKSQQAGDHMSQALGTVAFTLPHSAELEGQYLAGNLLADLSMKDSRVFRKEIEKIAREVFGC</sequence>
<evidence type="ECO:0000256" key="2">
    <source>
        <dbReference type="ARBA" id="ARBA00022840"/>
    </source>
</evidence>
<evidence type="ECO:0000313" key="3">
    <source>
        <dbReference type="EMBL" id="CUP70170.1"/>
    </source>
</evidence>
<name>A0A174QH24_9FIRM</name>
<dbReference type="InterPro" id="IPR027417">
    <property type="entry name" value="P-loop_NTPase"/>
</dbReference>
<accession>A0A174QH24</accession>
<dbReference type="GO" id="GO:0009898">
    <property type="term" value="C:cytoplasmic side of plasma membrane"/>
    <property type="evidence" value="ECO:0007669"/>
    <property type="project" value="TreeGrafter"/>
</dbReference>
<evidence type="ECO:0000313" key="4">
    <source>
        <dbReference type="Proteomes" id="UP000095765"/>
    </source>
</evidence>
<keyword evidence="1" id="KW-0547">Nucleotide-binding</keyword>
<gene>
    <name evidence="3" type="ORF">ERS852551_01656</name>
</gene>
<dbReference type="GeneID" id="72462775"/>
<dbReference type="GO" id="GO:0016887">
    <property type="term" value="F:ATP hydrolysis activity"/>
    <property type="evidence" value="ECO:0007669"/>
    <property type="project" value="TreeGrafter"/>
</dbReference>
<dbReference type="RefSeq" id="WP_006874016.1">
    <property type="nucleotide sequence ID" value="NZ_CABIWA010000008.1"/>
</dbReference>
<proteinExistence type="predicted"/>